<keyword evidence="1" id="KW-0808">Transferase</keyword>
<dbReference type="Pfam" id="PF01648">
    <property type="entry name" value="ACPS"/>
    <property type="match status" value="1"/>
</dbReference>
<name>A0ABN1K7X2_9FLAO</name>
<dbReference type="Gene3D" id="3.90.470.20">
    <property type="entry name" value="4'-phosphopantetheinyl transferase domain"/>
    <property type="match status" value="1"/>
</dbReference>
<reference evidence="4" key="1">
    <citation type="journal article" date="2019" name="Int. J. Syst. Evol. Microbiol.">
        <title>The Global Catalogue of Microorganisms (GCM) 10K type strain sequencing project: providing services to taxonomists for standard genome sequencing and annotation.</title>
        <authorList>
            <consortium name="The Broad Institute Genomics Platform"/>
            <consortium name="The Broad Institute Genome Sequencing Center for Infectious Disease"/>
            <person name="Wu L."/>
            <person name="Ma J."/>
        </authorList>
    </citation>
    <scope>NUCLEOTIDE SEQUENCE [LARGE SCALE GENOMIC DNA]</scope>
    <source>
        <strain evidence="4">JCM 16231</strain>
    </source>
</reference>
<accession>A0ABN1K7X2</accession>
<evidence type="ECO:0000256" key="1">
    <source>
        <dbReference type="ARBA" id="ARBA00022679"/>
    </source>
</evidence>
<dbReference type="RefSeq" id="WP_224453811.1">
    <property type="nucleotide sequence ID" value="NZ_BAAAGG010000005.1"/>
</dbReference>
<evidence type="ECO:0000313" key="4">
    <source>
        <dbReference type="Proteomes" id="UP001500185"/>
    </source>
</evidence>
<sequence>MIGNDIVDLVKAKQESNIFRPRYLEKVCSPEEIDLVLSSSNAINTFWRIWTMKESAYKAFQRDLSFKTFFNPFAFTCQFKDSDFGELNYNGHQLSTKTIQTKEFIYSEVVNFRTTQRFFGSSSDFLKKLKTELNLKSHPELTKTKDGLPVLDLAHKMSPISKTHHGNFQAFQY</sequence>
<gene>
    <name evidence="3" type="ORF">GCM10009433_12710</name>
</gene>
<keyword evidence="4" id="KW-1185">Reference proteome</keyword>
<evidence type="ECO:0000313" key="3">
    <source>
        <dbReference type="EMBL" id="GAA0756936.1"/>
    </source>
</evidence>
<dbReference type="Proteomes" id="UP001500185">
    <property type="component" value="Unassembled WGS sequence"/>
</dbReference>
<dbReference type="InterPro" id="IPR008278">
    <property type="entry name" value="4-PPantetheinyl_Trfase_dom"/>
</dbReference>
<dbReference type="EMBL" id="BAAAGG010000005">
    <property type="protein sequence ID" value="GAA0756936.1"/>
    <property type="molecule type" value="Genomic_DNA"/>
</dbReference>
<protein>
    <recommendedName>
        <fullName evidence="2">4'-phosphopantetheinyl transferase domain-containing protein</fullName>
    </recommendedName>
</protein>
<comment type="caution">
    <text evidence="3">The sequence shown here is derived from an EMBL/GenBank/DDBJ whole genome shotgun (WGS) entry which is preliminary data.</text>
</comment>
<dbReference type="InterPro" id="IPR037143">
    <property type="entry name" value="4-PPantetheinyl_Trfase_dom_sf"/>
</dbReference>
<dbReference type="SUPFAM" id="SSF56214">
    <property type="entry name" value="4'-phosphopantetheinyl transferase"/>
    <property type="match status" value="1"/>
</dbReference>
<feature type="domain" description="4'-phosphopantetheinyl transferase" evidence="2">
    <location>
        <begin position="2"/>
        <end position="97"/>
    </location>
</feature>
<evidence type="ECO:0000259" key="2">
    <source>
        <dbReference type="Pfam" id="PF01648"/>
    </source>
</evidence>
<proteinExistence type="predicted"/>
<organism evidence="3 4">
    <name type="scientific">Psychroflexus lacisalsi</name>
    <dbReference type="NCBI Taxonomy" id="503928"/>
    <lineage>
        <taxon>Bacteria</taxon>
        <taxon>Pseudomonadati</taxon>
        <taxon>Bacteroidota</taxon>
        <taxon>Flavobacteriia</taxon>
        <taxon>Flavobacteriales</taxon>
        <taxon>Flavobacteriaceae</taxon>
        <taxon>Psychroflexus</taxon>
    </lineage>
</organism>